<evidence type="ECO:0000313" key="2">
    <source>
        <dbReference type="EMBL" id="TQS46054.1"/>
    </source>
</evidence>
<keyword evidence="2" id="KW-0378">Hydrolase</keyword>
<evidence type="ECO:0000313" key="3">
    <source>
        <dbReference type="Proteomes" id="UP000317982"/>
    </source>
</evidence>
<dbReference type="GO" id="GO:0004527">
    <property type="term" value="F:exonuclease activity"/>
    <property type="evidence" value="ECO:0007669"/>
    <property type="project" value="UniProtKB-KW"/>
</dbReference>
<dbReference type="Pfam" id="PF03372">
    <property type="entry name" value="Exo_endo_phos"/>
    <property type="match status" value="1"/>
</dbReference>
<dbReference type="SUPFAM" id="SSF56219">
    <property type="entry name" value="DNase I-like"/>
    <property type="match status" value="1"/>
</dbReference>
<organism evidence="2 3">
    <name type="scientific">Cryptosporangium phraense</name>
    <dbReference type="NCBI Taxonomy" id="2593070"/>
    <lineage>
        <taxon>Bacteria</taxon>
        <taxon>Bacillati</taxon>
        <taxon>Actinomycetota</taxon>
        <taxon>Actinomycetes</taxon>
        <taxon>Cryptosporangiales</taxon>
        <taxon>Cryptosporangiaceae</taxon>
        <taxon>Cryptosporangium</taxon>
    </lineage>
</organism>
<dbReference type="InterPro" id="IPR036691">
    <property type="entry name" value="Endo/exonu/phosph_ase_sf"/>
</dbReference>
<name>A0A545AXK2_9ACTN</name>
<keyword evidence="2" id="KW-0269">Exonuclease</keyword>
<dbReference type="PANTHER" id="PTHR16320:SF23">
    <property type="entry name" value="SPHINGOMYELINASE C 1"/>
    <property type="match status" value="1"/>
</dbReference>
<dbReference type="GO" id="GO:0004519">
    <property type="term" value="F:endonuclease activity"/>
    <property type="evidence" value="ECO:0007669"/>
    <property type="project" value="UniProtKB-KW"/>
</dbReference>
<evidence type="ECO:0000259" key="1">
    <source>
        <dbReference type="Pfam" id="PF03372"/>
    </source>
</evidence>
<dbReference type="InParanoid" id="A0A545AXK2"/>
<comment type="caution">
    <text evidence="2">The sequence shown here is derived from an EMBL/GenBank/DDBJ whole genome shotgun (WGS) entry which is preliminary data.</text>
</comment>
<reference evidence="2 3" key="1">
    <citation type="submission" date="2019-07" db="EMBL/GenBank/DDBJ databases">
        <title>Cryptosporangium phraense sp. nov., isolated from plant litter.</title>
        <authorList>
            <person name="Suriyachadkun C."/>
        </authorList>
    </citation>
    <scope>NUCLEOTIDE SEQUENCE [LARGE SCALE GENOMIC DNA]</scope>
    <source>
        <strain evidence="2 3">A-T 5661</strain>
    </source>
</reference>
<dbReference type="GO" id="GO:0004767">
    <property type="term" value="F:sphingomyelin phosphodiesterase activity"/>
    <property type="evidence" value="ECO:0007669"/>
    <property type="project" value="InterPro"/>
</dbReference>
<keyword evidence="3" id="KW-1185">Reference proteome</keyword>
<dbReference type="Gene3D" id="3.60.10.10">
    <property type="entry name" value="Endonuclease/exonuclease/phosphatase"/>
    <property type="match status" value="1"/>
</dbReference>
<accession>A0A545AXK2</accession>
<protein>
    <submittedName>
        <fullName evidence="2">Endonuclease/exonuclease/phosphatase</fullName>
    </submittedName>
</protein>
<dbReference type="PANTHER" id="PTHR16320">
    <property type="entry name" value="SPHINGOMYELINASE FAMILY MEMBER"/>
    <property type="match status" value="1"/>
</dbReference>
<keyword evidence="2" id="KW-0540">Nuclease</keyword>
<sequence length="258" mass="28092">MWIVLRVATLNVCGLPPLLSRLPPLDRRAAAFGRVVEDSDVDVFNVQEVWGRRALGALRRALPSFPHVAFVPTSGGGPSGGLVTFSRTPTGRPAFHSFRGTAPRTSTALFRARRALNARRQGILSVPLDGAHVVNTHLTSNRDGDWTTESRYYQFHCDQLDRLHSVIQGASVVTGDFNIAADSPLYPRLVGDWHDPFAESDPITYHPEFLPAGARGHRIDYVLTRGDATAAEVLFAERLPSVGWASDHLGLAATVLPG</sequence>
<dbReference type="EMBL" id="VIRS01000003">
    <property type="protein sequence ID" value="TQS46054.1"/>
    <property type="molecule type" value="Genomic_DNA"/>
</dbReference>
<dbReference type="InterPro" id="IPR005135">
    <property type="entry name" value="Endo/exonuclease/phosphatase"/>
</dbReference>
<gene>
    <name evidence="2" type="ORF">FL583_06085</name>
</gene>
<keyword evidence="2" id="KW-0255">Endonuclease</keyword>
<proteinExistence type="predicted"/>
<dbReference type="Proteomes" id="UP000317982">
    <property type="component" value="Unassembled WGS sequence"/>
</dbReference>
<feature type="domain" description="Endonuclease/exonuclease/phosphatase" evidence="1">
    <location>
        <begin position="8"/>
        <end position="248"/>
    </location>
</feature>
<dbReference type="OrthoDB" id="3676652at2"/>
<dbReference type="InterPro" id="IPR038772">
    <property type="entry name" value="Sph/SMPD2-like"/>
</dbReference>
<dbReference type="AlphaFoldDB" id="A0A545AXK2"/>